<dbReference type="Gene3D" id="3.90.550.10">
    <property type="entry name" value="Spore Coat Polysaccharide Biosynthesis Protein SpsA, Chain A"/>
    <property type="match status" value="1"/>
</dbReference>
<dbReference type="PANTHER" id="PTHR43179:SF7">
    <property type="entry name" value="RHAMNOSYLTRANSFERASE WBBL"/>
    <property type="match status" value="1"/>
</dbReference>
<proteinExistence type="predicted"/>
<dbReference type="Pfam" id="PF00535">
    <property type="entry name" value="Glycos_transf_2"/>
    <property type="match status" value="1"/>
</dbReference>
<organism evidence="2 3">
    <name type="scientific">Pseudodesulfovibrio methanolicus</name>
    <dbReference type="NCBI Taxonomy" id="3126690"/>
    <lineage>
        <taxon>Bacteria</taxon>
        <taxon>Pseudomonadati</taxon>
        <taxon>Thermodesulfobacteriota</taxon>
        <taxon>Desulfovibrionia</taxon>
        <taxon>Desulfovibrionales</taxon>
        <taxon>Desulfovibrionaceae</taxon>
    </lineage>
</organism>
<dbReference type="GO" id="GO:0016757">
    <property type="term" value="F:glycosyltransferase activity"/>
    <property type="evidence" value="ECO:0007669"/>
    <property type="project" value="UniProtKB-KW"/>
</dbReference>
<dbReference type="PANTHER" id="PTHR43179">
    <property type="entry name" value="RHAMNOSYLTRANSFERASE WBBL"/>
    <property type="match status" value="1"/>
</dbReference>
<dbReference type="InterPro" id="IPR001173">
    <property type="entry name" value="Glyco_trans_2-like"/>
</dbReference>
<evidence type="ECO:0000259" key="1">
    <source>
        <dbReference type="Pfam" id="PF00535"/>
    </source>
</evidence>
<dbReference type="SUPFAM" id="SSF53448">
    <property type="entry name" value="Nucleotide-diphospho-sugar transferases"/>
    <property type="match status" value="1"/>
</dbReference>
<keyword evidence="2" id="KW-0328">Glycosyltransferase</keyword>
<dbReference type="RefSeq" id="WP_338666564.1">
    <property type="nucleotide sequence ID" value="NZ_CP146609.1"/>
</dbReference>
<protein>
    <submittedName>
        <fullName evidence="2">Glycosyltransferase</fullName>
        <ecNumber evidence="2">2.4.-.-</ecNumber>
    </submittedName>
</protein>
<sequence>MQPNVIIPVLNKFFLTRDCLRSLRRHAPEQDMEVLVEDNGSADATAAGLDPLGAELFGDRFRAIHLAENRNFAPACNLGAREAGGRHRFFLNNDTVLPPGWYPPLLEALRGGCGAAGPLLMYPARGPLPLDRVRHLRVACQPKLHFCHL</sequence>
<evidence type="ECO:0000313" key="2">
    <source>
        <dbReference type="EMBL" id="WWX20819.1"/>
    </source>
</evidence>
<gene>
    <name evidence="2" type="ORF">V8V93_10150</name>
</gene>
<name>A0ABZ2IV47_9BACT</name>
<feature type="domain" description="Glycosyltransferase 2-like" evidence="1">
    <location>
        <begin position="5"/>
        <end position="115"/>
    </location>
</feature>
<accession>A0ABZ2IV47</accession>
<dbReference type="Proteomes" id="UP001385389">
    <property type="component" value="Chromosome"/>
</dbReference>
<keyword evidence="3" id="KW-1185">Reference proteome</keyword>
<evidence type="ECO:0000313" key="3">
    <source>
        <dbReference type="Proteomes" id="UP001385389"/>
    </source>
</evidence>
<keyword evidence="2" id="KW-0808">Transferase</keyword>
<dbReference type="EMBL" id="CP146609">
    <property type="protein sequence ID" value="WWX20819.1"/>
    <property type="molecule type" value="Genomic_DNA"/>
</dbReference>
<dbReference type="EC" id="2.4.-.-" evidence="2"/>
<reference evidence="2 3" key="1">
    <citation type="submission" date="2024-03" db="EMBL/GenBank/DDBJ databases">
        <title>Phenotype and Genome Characterization of a Sulfate-Reducing Bacterium Pseudodesulfovibrio sp. strain 5S69, isolated from Petroleum Reservoir in Tatarstan (Russia).</title>
        <authorList>
            <person name="Bidzhieva S.K."/>
            <person name="Kadnikov V."/>
            <person name="Tourova T.P."/>
            <person name="Samigullina S.R."/>
            <person name="Sokolova D.S."/>
            <person name="Poltaraus A.B."/>
            <person name="Avtukh A.N."/>
            <person name="Tereshina V.M."/>
            <person name="Mardanov A.V."/>
            <person name="Nazina T.N."/>
        </authorList>
    </citation>
    <scope>NUCLEOTIDE SEQUENCE [LARGE SCALE GENOMIC DNA]</scope>
    <source>
        <strain evidence="2 3">5S69</strain>
    </source>
</reference>
<dbReference type="InterPro" id="IPR029044">
    <property type="entry name" value="Nucleotide-diphossugar_trans"/>
</dbReference>